<dbReference type="Pfam" id="PF02178">
    <property type="entry name" value="AT_hook"/>
    <property type="match status" value="6"/>
</dbReference>
<keyword evidence="3" id="KW-1185">Reference proteome</keyword>
<feature type="compositionally biased region" description="Basic residues" evidence="1">
    <location>
        <begin position="77"/>
        <end position="87"/>
    </location>
</feature>
<dbReference type="SMART" id="SM00384">
    <property type="entry name" value="AT_hook"/>
    <property type="match status" value="6"/>
</dbReference>
<organism evidence="2 3">
    <name type="scientific">Cyclopterus lumpus</name>
    <name type="common">Lumpsucker</name>
    <dbReference type="NCBI Taxonomy" id="8103"/>
    <lineage>
        <taxon>Eukaryota</taxon>
        <taxon>Metazoa</taxon>
        <taxon>Chordata</taxon>
        <taxon>Craniata</taxon>
        <taxon>Vertebrata</taxon>
        <taxon>Euteleostomi</taxon>
        <taxon>Actinopterygii</taxon>
        <taxon>Neopterygii</taxon>
        <taxon>Teleostei</taxon>
        <taxon>Neoteleostei</taxon>
        <taxon>Acanthomorphata</taxon>
        <taxon>Eupercaria</taxon>
        <taxon>Perciformes</taxon>
        <taxon>Cottioidei</taxon>
        <taxon>Cottales</taxon>
        <taxon>Cyclopteridae</taxon>
        <taxon>Cyclopterus</taxon>
    </lineage>
</organism>
<name>A0A8C2WEP6_CYCLU</name>
<reference evidence="2" key="2">
    <citation type="submission" date="2025-09" db="UniProtKB">
        <authorList>
            <consortium name="Ensembl"/>
        </authorList>
    </citation>
    <scope>IDENTIFICATION</scope>
</reference>
<proteinExistence type="predicted"/>
<sequence>RLLYYRYAFPKEEVIKMAEAEQGDAASNEGKASLGIPSNSSIKRGRGRPQGSKKMKVSVTDVNLTEQISNGGSKQSTRGRGRPKLTKHTVQEGSGDDHVDHSLQTQVSNKQASNEDSLTANHSPKKRGRPRNSLNKSTSENAAAKDLPNGGSDAPKARRGRPKGSLNRKSARLTKPAEKGRGRPKGSLNKKPPAYRVHSKVGPATRGKRGRPRKQPAKRGRPRKYPLPSPEELNKPKVWKGSLVAMNVQRIIT</sequence>
<feature type="compositionally biased region" description="Basic residues" evidence="1">
    <location>
        <begin position="43"/>
        <end position="56"/>
    </location>
</feature>
<dbReference type="Proteomes" id="UP000694565">
    <property type="component" value="Unplaced"/>
</dbReference>
<evidence type="ECO:0000313" key="2">
    <source>
        <dbReference type="Ensembl" id="ENSCLMP00005002613.1"/>
    </source>
</evidence>
<dbReference type="AlphaFoldDB" id="A0A8C2WEP6"/>
<feature type="compositionally biased region" description="Polar residues" evidence="1">
    <location>
        <begin position="60"/>
        <end position="76"/>
    </location>
</feature>
<reference evidence="2" key="1">
    <citation type="submission" date="2025-08" db="UniProtKB">
        <authorList>
            <consortium name="Ensembl"/>
        </authorList>
    </citation>
    <scope>IDENTIFICATION</scope>
</reference>
<feature type="compositionally biased region" description="Basic residues" evidence="1">
    <location>
        <begin position="206"/>
        <end position="224"/>
    </location>
</feature>
<dbReference type="PRINTS" id="PR00929">
    <property type="entry name" value="ATHOOK"/>
</dbReference>
<dbReference type="InterPro" id="IPR017956">
    <property type="entry name" value="AT_hook_DNA-bd_motif"/>
</dbReference>
<feature type="region of interest" description="Disordered" evidence="1">
    <location>
        <begin position="21"/>
        <end position="235"/>
    </location>
</feature>
<accession>A0A8C2WEP6</accession>
<evidence type="ECO:0000313" key="3">
    <source>
        <dbReference type="Proteomes" id="UP000694565"/>
    </source>
</evidence>
<protein>
    <submittedName>
        <fullName evidence="2">Uncharacterized protein</fullName>
    </submittedName>
</protein>
<evidence type="ECO:0000256" key="1">
    <source>
        <dbReference type="SAM" id="MobiDB-lite"/>
    </source>
</evidence>
<feature type="compositionally biased region" description="Polar residues" evidence="1">
    <location>
        <begin position="102"/>
        <end position="122"/>
    </location>
</feature>
<dbReference type="GeneTree" id="ENSGT00770000121795"/>
<feature type="compositionally biased region" description="Polar residues" evidence="1">
    <location>
        <begin position="132"/>
        <end position="141"/>
    </location>
</feature>
<dbReference type="GO" id="GO:0003677">
    <property type="term" value="F:DNA binding"/>
    <property type="evidence" value="ECO:0007669"/>
    <property type="project" value="InterPro"/>
</dbReference>
<dbReference type="Ensembl" id="ENSCLMT00005002758.1">
    <property type="protein sequence ID" value="ENSCLMP00005002613.1"/>
    <property type="gene ID" value="ENSCLMG00005001321.1"/>
</dbReference>